<dbReference type="KEGG" id="sliu:111352881"/>
<feature type="domain" description="PAS" evidence="1">
    <location>
        <begin position="151"/>
        <end position="217"/>
    </location>
</feature>
<protein>
    <submittedName>
        <fullName evidence="3">PAS domain-containing serine/threonine-protein kinase-like</fullName>
    </submittedName>
</protein>
<sequence length="334" mass="36488">MESAGLLNYQRNSVADSSSLTPVKPRLGRFVDVYSPEHLNITPRPKPKLTFTEARDESPNFITPEKYIEVDFKCRTAKAQDRYRNVFSNCSFEGNQSFPRLSRKVRPMTMELETPTKVKQTVDLVRVDGPNGLRFNTSLAPDVAGSPAPSQTERLQQTINPSKAVFTIEPNTLKILIVNNKACSLLGYSSGDLCGLRFSDLLRNRNCKAFSLHEPEDCDASEDGTVVLLSGKVVELISKDGGSVQVSLWIRQLDNDGPCLVVAEPVNCKSVVLTVEADTGIILACEGESAAALFGAESRDKLVGVPLASLIPNARLPSYDAPMPKNMAKQKLTG</sequence>
<proteinExistence type="predicted"/>
<accession>A0A9J7E2V1</accession>
<organism evidence="2 3">
    <name type="scientific">Spodoptera litura</name>
    <name type="common">Asian cotton leafworm</name>
    <dbReference type="NCBI Taxonomy" id="69820"/>
    <lineage>
        <taxon>Eukaryota</taxon>
        <taxon>Metazoa</taxon>
        <taxon>Ecdysozoa</taxon>
        <taxon>Arthropoda</taxon>
        <taxon>Hexapoda</taxon>
        <taxon>Insecta</taxon>
        <taxon>Pterygota</taxon>
        <taxon>Neoptera</taxon>
        <taxon>Endopterygota</taxon>
        <taxon>Lepidoptera</taxon>
        <taxon>Glossata</taxon>
        <taxon>Ditrysia</taxon>
        <taxon>Noctuoidea</taxon>
        <taxon>Noctuidae</taxon>
        <taxon>Amphipyrinae</taxon>
        <taxon>Spodoptera</taxon>
    </lineage>
</organism>
<dbReference type="CDD" id="cd00130">
    <property type="entry name" value="PAS"/>
    <property type="match status" value="1"/>
</dbReference>
<dbReference type="InterPro" id="IPR035965">
    <property type="entry name" value="PAS-like_dom_sf"/>
</dbReference>
<dbReference type="PROSITE" id="PS50112">
    <property type="entry name" value="PAS"/>
    <property type="match status" value="1"/>
</dbReference>
<dbReference type="OrthoDB" id="10252171at2759"/>
<keyword evidence="2" id="KW-1185">Reference proteome</keyword>
<dbReference type="AlphaFoldDB" id="A0A9J7E2V1"/>
<evidence type="ECO:0000313" key="3">
    <source>
        <dbReference type="RefSeq" id="XP_022821337.1"/>
    </source>
</evidence>
<name>A0A9J7E2V1_SPOLT</name>
<dbReference type="GeneID" id="111352881"/>
<dbReference type="Proteomes" id="UP000301870">
    <property type="component" value="Chromosome 16"/>
</dbReference>
<dbReference type="SUPFAM" id="SSF55785">
    <property type="entry name" value="PYP-like sensor domain (PAS domain)"/>
    <property type="match status" value="1"/>
</dbReference>
<reference evidence="3" key="1">
    <citation type="submission" date="2025-08" db="UniProtKB">
        <authorList>
            <consortium name="RefSeq"/>
        </authorList>
    </citation>
    <scope>IDENTIFICATION</scope>
    <source>
        <strain evidence="3">Ishihara</strain>
        <tissue evidence="3">Whole body</tissue>
    </source>
</reference>
<dbReference type="Gene3D" id="3.30.450.20">
    <property type="entry name" value="PAS domain"/>
    <property type="match status" value="1"/>
</dbReference>
<dbReference type="RefSeq" id="XP_022821337.1">
    <property type="nucleotide sequence ID" value="XM_022965569.1"/>
</dbReference>
<evidence type="ECO:0000313" key="2">
    <source>
        <dbReference type="Proteomes" id="UP000301870"/>
    </source>
</evidence>
<evidence type="ECO:0000259" key="1">
    <source>
        <dbReference type="PROSITE" id="PS50112"/>
    </source>
</evidence>
<dbReference type="InterPro" id="IPR000014">
    <property type="entry name" value="PAS"/>
</dbReference>
<gene>
    <name evidence="3" type="primary">LOC111352881</name>
</gene>